<protein>
    <submittedName>
        <fullName evidence="2">Uncharacterized protein</fullName>
    </submittedName>
</protein>
<keyword evidence="1" id="KW-0812">Transmembrane</keyword>
<feature type="transmembrane region" description="Helical" evidence="1">
    <location>
        <begin position="21"/>
        <end position="42"/>
    </location>
</feature>
<organism evidence="2 3">
    <name type="scientific">Pocillopora meandrina</name>
    <dbReference type="NCBI Taxonomy" id="46732"/>
    <lineage>
        <taxon>Eukaryota</taxon>
        <taxon>Metazoa</taxon>
        <taxon>Cnidaria</taxon>
        <taxon>Anthozoa</taxon>
        <taxon>Hexacorallia</taxon>
        <taxon>Scleractinia</taxon>
        <taxon>Astrocoeniina</taxon>
        <taxon>Pocilloporidae</taxon>
        <taxon>Pocillopora</taxon>
    </lineage>
</organism>
<comment type="caution">
    <text evidence="2">The sequence shown here is derived from an EMBL/GenBank/DDBJ whole genome shotgun (WGS) entry which is preliminary data.</text>
</comment>
<dbReference type="Proteomes" id="UP001159428">
    <property type="component" value="Unassembled WGS sequence"/>
</dbReference>
<dbReference type="AlphaFoldDB" id="A0AAU9WJD7"/>
<reference evidence="2 3" key="1">
    <citation type="submission" date="2022-05" db="EMBL/GenBank/DDBJ databases">
        <authorList>
            <consortium name="Genoscope - CEA"/>
            <person name="William W."/>
        </authorList>
    </citation>
    <scope>NUCLEOTIDE SEQUENCE [LARGE SCALE GENOMIC DNA]</scope>
</reference>
<evidence type="ECO:0000313" key="2">
    <source>
        <dbReference type="EMBL" id="CAH3114678.1"/>
    </source>
</evidence>
<sequence length="84" mass="10014">LFRGLIKIKKIFSGRRSNYALCFHRMGILIHPIHSLLLHVIFLKKNVTIPYFRENSRFHKNSHGVTLPHTIFFTWRYHPLSTSI</sequence>
<proteinExistence type="predicted"/>
<gene>
    <name evidence="2" type="ORF">PMEA_00005577</name>
</gene>
<keyword evidence="1" id="KW-1133">Transmembrane helix</keyword>
<accession>A0AAU9WJD7</accession>
<evidence type="ECO:0000256" key="1">
    <source>
        <dbReference type="SAM" id="Phobius"/>
    </source>
</evidence>
<name>A0AAU9WJD7_9CNID</name>
<keyword evidence="1" id="KW-0472">Membrane</keyword>
<keyword evidence="3" id="KW-1185">Reference proteome</keyword>
<dbReference type="EMBL" id="CALNXJ010000014">
    <property type="protein sequence ID" value="CAH3114678.1"/>
    <property type="molecule type" value="Genomic_DNA"/>
</dbReference>
<feature type="non-terminal residue" evidence="2">
    <location>
        <position position="1"/>
    </location>
</feature>
<evidence type="ECO:0000313" key="3">
    <source>
        <dbReference type="Proteomes" id="UP001159428"/>
    </source>
</evidence>